<accession>A0AAD4D7R6</accession>
<feature type="compositionally biased region" description="Low complexity" evidence="2">
    <location>
        <begin position="125"/>
        <end position="136"/>
    </location>
</feature>
<sequence>MMFSPNTQAIETVGVGEMAVTPVTARLTDTFSSISMAREGSLEGGLPSTTTTTSFIKRPSRIALEEDEDEDGEEHGIHPGDKALDDDDVESFLSKRESLIRGRRAIEKQPRRLASHTGPHDMFYSSSPGGMESPGGFTTPQHRTLPPPLSSQLPTRAPAVTGPSRFHSSLLSRDDLGTPSGWNRDQTNEASSLWTSTGRRAILDLKRQVYQGGSDDTQGAHGESPQSTDIVERDAVDATTPAGDAVQRKNRILLSSLSRRPVELERDPFLETPRPPGRDHVIIEDHEQEHDDDYAFDDDIILDDTDLELDEVEGIEDTTSISEGHDSIAEQIYDPEDLEREQRTKALIRANRSFELNMKAAREEAEAEAKAKAEVAVSAAQAVQELLDASVEIEEEQEEEVEESEDKILRRQLETEMEEDMDSFEELVQERNGRQLTTPEELECRSWMYEVGRVGKPQRVGVWARA</sequence>
<keyword evidence="4" id="KW-1185">Reference proteome</keyword>
<reference evidence="3" key="1">
    <citation type="journal article" date="2020" name="Fungal Divers.">
        <title>Resolving the Mortierellaceae phylogeny through synthesis of multi-gene phylogenetics and phylogenomics.</title>
        <authorList>
            <person name="Vandepol N."/>
            <person name="Liber J."/>
            <person name="Desiro A."/>
            <person name="Na H."/>
            <person name="Kennedy M."/>
            <person name="Barry K."/>
            <person name="Grigoriev I.V."/>
            <person name="Miller A.N."/>
            <person name="O'Donnell K."/>
            <person name="Stajich J.E."/>
            <person name="Bonito G."/>
        </authorList>
    </citation>
    <scope>NUCLEOTIDE SEQUENCE</scope>
    <source>
        <strain evidence="3">NRRL 28262</strain>
    </source>
</reference>
<organism evidence="3 4">
    <name type="scientific">Linnemannia exigua</name>
    <dbReference type="NCBI Taxonomy" id="604196"/>
    <lineage>
        <taxon>Eukaryota</taxon>
        <taxon>Fungi</taxon>
        <taxon>Fungi incertae sedis</taxon>
        <taxon>Mucoromycota</taxon>
        <taxon>Mortierellomycotina</taxon>
        <taxon>Mortierellomycetes</taxon>
        <taxon>Mortierellales</taxon>
        <taxon>Mortierellaceae</taxon>
        <taxon>Linnemannia</taxon>
    </lineage>
</organism>
<dbReference type="Proteomes" id="UP001194580">
    <property type="component" value="Unassembled WGS sequence"/>
</dbReference>
<feature type="compositionally biased region" description="Basic and acidic residues" evidence="2">
    <location>
        <begin position="74"/>
        <end position="83"/>
    </location>
</feature>
<dbReference type="EMBL" id="JAAAIL010001208">
    <property type="protein sequence ID" value="KAG0271171.1"/>
    <property type="molecule type" value="Genomic_DNA"/>
</dbReference>
<feature type="region of interest" description="Disordered" evidence="2">
    <location>
        <begin position="60"/>
        <end position="90"/>
    </location>
</feature>
<proteinExistence type="predicted"/>
<dbReference type="AlphaFoldDB" id="A0AAD4D7R6"/>
<evidence type="ECO:0000313" key="4">
    <source>
        <dbReference type="Proteomes" id="UP001194580"/>
    </source>
</evidence>
<evidence type="ECO:0000256" key="1">
    <source>
        <dbReference type="SAM" id="Coils"/>
    </source>
</evidence>
<feature type="coiled-coil region" evidence="1">
    <location>
        <begin position="351"/>
        <end position="430"/>
    </location>
</feature>
<keyword evidence="1" id="KW-0175">Coiled coil</keyword>
<feature type="region of interest" description="Disordered" evidence="2">
    <location>
        <begin position="107"/>
        <end position="188"/>
    </location>
</feature>
<comment type="caution">
    <text evidence="3">The sequence shown here is derived from an EMBL/GenBank/DDBJ whole genome shotgun (WGS) entry which is preliminary data.</text>
</comment>
<evidence type="ECO:0000313" key="3">
    <source>
        <dbReference type="EMBL" id="KAG0271171.1"/>
    </source>
</evidence>
<gene>
    <name evidence="3" type="ORF">BGZ95_001063</name>
</gene>
<protein>
    <submittedName>
        <fullName evidence="3">Uncharacterized protein</fullName>
    </submittedName>
</protein>
<name>A0AAD4D7R6_9FUNG</name>
<evidence type="ECO:0000256" key="2">
    <source>
        <dbReference type="SAM" id="MobiDB-lite"/>
    </source>
</evidence>